<feature type="domain" description="NADPH-dependent FMN reductase-like" evidence="3">
    <location>
        <begin position="3"/>
        <end position="156"/>
    </location>
</feature>
<dbReference type="AlphaFoldDB" id="A0A1W1VIB7"/>
<dbReference type="PANTHER" id="PTHR43278:SF4">
    <property type="entry name" value="NAD(P)H-DEPENDENT FMN-CONTAINING OXIDOREDUCTASE YWQN-RELATED"/>
    <property type="match status" value="1"/>
</dbReference>
<dbReference type="RefSeq" id="WP_084053720.1">
    <property type="nucleotide sequence ID" value="NZ_FWWT01000021.1"/>
</dbReference>
<dbReference type="InterPro" id="IPR051796">
    <property type="entry name" value="ISF_SsuE-like"/>
</dbReference>
<accession>A0A1W1VIB7</accession>
<dbReference type="SUPFAM" id="SSF52218">
    <property type="entry name" value="Flavoproteins"/>
    <property type="match status" value="1"/>
</dbReference>
<dbReference type="STRING" id="656914.SAMN00017405_2101"/>
<evidence type="ECO:0000259" key="3">
    <source>
        <dbReference type="Pfam" id="PF03358"/>
    </source>
</evidence>
<protein>
    <submittedName>
        <fullName evidence="4">Multimeric flavodoxin WrbA</fullName>
    </submittedName>
</protein>
<dbReference type="InterPro" id="IPR005025">
    <property type="entry name" value="FMN_Rdtase-like_dom"/>
</dbReference>
<dbReference type="Gene3D" id="3.40.50.360">
    <property type="match status" value="1"/>
</dbReference>
<evidence type="ECO:0000256" key="1">
    <source>
        <dbReference type="ARBA" id="ARBA00022630"/>
    </source>
</evidence>
<dbReference type="InterPro" id="IPR029039">
    <property type="entry name" value="Flavoprotein-like_sf"/>
</dbReference>
<keyword evidence="2" id="KW-0288">FMN</keyword>
<dbReference type="GO" id="GO:0016491">
    <property type="term" value="F:oxidoreductase activity"/>
    <property type="evidence" value="ECO:0007669"/>
    <property type="project" value="InterPro"/>
</dbReference>
<evidence type="ECO:0000313" key="4">
    <source>
        <dbReference type="EMBL" id="SMB92791.1"/>
    </source>
</evidence>
<keyword evidence="1" id="KW-0285">Flavoprotein</keyword>
<sequence>MAKVVLLSGSPKAEGNTKQVLDQCKMVIEQEGLEAEIISLSGKDIKGCVACYKCKGTGKCAIDDDLTEIADSIRDAEGFIVGAPVYFGTARGDVMNALQRIGMMSRGLDNFLSWKVGGPIAVARRGGVSASYQEMLMFYFINEMIVPGSNYWNIVFGKAPGDALKDEEGIETVKKFASNVVKLIKKIN</sequence>
<reference evidence="4 5" key="1">
    <citation type="submission" date="2017-04" db="EMBL/GenBank/DDBJ databases">
        <authorList>
            <person name="Afonso C.L."/>
            <person name="Miller P.J."/>
            <person name="Scott M.A."/>
            <person name="Spackman E."/>
            <person name="Goraichik I."/>
            <person name="Dimitrov K.M."/>
            <person name="Suarez D.L."/>
            <person name="Swayne D.E."/>
        </authorList>
    </citation>
    <scope>NUCLEOTIDE SEQUENCE [LARGE SCALE GENOMIC DNA]</scope>
    <source>
        <strain evidence="4 5">DSM 11270</strain>
    </source>
</reference>
<name>A0A1W1VIB7_DESTI</name>
<proteinExistence type="predicted"/>
<dbReference type="EMBL" id="FWWT01000021">
    <property type="protein sequence ID" value="SMB92791.1"/>
    <property type="molecule type" value="Genomic_DNA"/>
</dbReference>
<organism evidence="4 5">
    <name type="scientific">Desulfonispora thiosulfatigenes DSM 11270</name>
    <dbReference type="NCBI Taxonomy" id="656914"/>
    <lineage>
        <taxon>Bacteria</taxon>
        <taxon>Bacillati</taxon>
        <taxon>Bacillota</taxon>
        <taxon>Clostridia</taxon>
        <taxon>Eubacteriales</taxon>
        <taxon>Peptococcaceae</taxon>
        <taxon>Desulfonispora</taxon>
    </lineage>
</organism>
<dbReference type="Proteomes" id="UP000192731">
    <property type="component" value="Unassembled WGS sequence"/>
</dbReference>
<evidence type="ECO:0000256" key="2">
    <source>
        <dbReference type="ARBA" id="ARBA00022643"/>
    </source>
</evidence>
<gene>
    <name evidence="4" type="ORF">SAMN00017405_2101</name>
</gene>
<evidence type="ECO:0000313" key="5">
    <source>
        <dbReference type="Proteomes" id="UP000192731"/>
    </source>
</evidence>
<dbReference type="PANTHER" id="PTHR43278">
    <property type="entry name" value="NAD(P)H-DEPENDENT FMN-CONTAINING OXIDOREDUCTASE YWQN-RELATED"/>
    <property type="match status" value="1"/>
</dbReference>
<keyword evidence="5" id="KW-1185">Reference proteome</keyword>
<dbReference type="Pfam" id="PF03358">
    <property type="entry name" value="FMN_red"/>
    <property type="match status" value="1"/>
</dbReference>
<dbReference type="OrthoDB" id="6398207at2"/>